<evidence type="ECO:0000256" key="1">
    <source>
        <dbReference type="SAM" id="Phobius"/>
    </source>
</evidence>
<evidence type="ECO:0000313" key="3">
    <source>
        <dbReference type="Proteomes" id="UP001374535"/>
    </source>
</evidence>
<keyword evidence="1" id="KW-0812">Transmembrane</keyword>
<feature type="transmembrane region" description="Helical" evidence="1">
    <location>
        <begin position="76"/>
        <end position="99"/>
    </location>
</feature>
<keyword evidence="1" id="KW-0472">Membrane</keyword>
<accession>A0AAQ3PBM2</accession>
<proteinExistence type="predicted"/>
<protein>
    <submittedName>
        <fullName evidence="2">Uncharacterized protein</fullName>
    </submittedName>
</protein>
<reference evidence="2 3" key="1">
    <citation type="journal article" date="2023" name="Life. Sci Alliance">
        <title>Evolutionary insights into 3D genome organization and epigenetic landscape of Vigna mungo.</title>
        <authorList>
            <person name="Junaid A."/>
            <person name="Singh B."/>
            <person name="Bhatia S."/>
        </authorList>
    </citation>
    <scope>NUCLEOTIDE SEQUENCE [LARGE SCALE GENOMIC DNA]</scope>
    <source>
        <strain evidence="2">Urdbean</strain>
    </source>
</reference>
<feature type="transmembrane region" description="Helical" evidence="1">
    <location>
        <begin position="119"/>
        <end position="140"/>
    </location>
</feature>
<organism evidence="2 3">
    <name type="scientific">Vigna mungo</name>
    <name type="common">Black gram</name>
    <name type="synonym">Phaseolus mungo</name>
    <dbReference type="NCBI Taxonomy" id="3915"/>
    <lineage>
        <taxon>Eukaryota</taxon>
        <taxon>Viridiplantae</taxon>
        <taxon>Streptophyta</taxon>
        <taxon>Embryophyta</taxon>
        <taxon>Tracheophyta</taxon>
        <taxon>Spermatophyta</taxon>
        <taxon>Magnoliopsida</taxon>
        <taxon>eudicotyledons</taxon>
        <taxon>Gunneridae</taxon>
        <taxon>Pentapetalae</taxon>
        <taxon>rosids</taxon>
        <taxon>fabids</taxon>
        <taxon>Fabales</taxon>
        <taxon>Fabaceae</taxon>
        <taxon>Papilionoideae</taxon>
        <taxon>50 kb inversion clade</taxon>
        <taxon>NPAAA clade</taxon>
        <taxon>indigoferoid/millettioid clade</taxon>
        <taxon>Phaseoleae</taxon>
        <taxon>Vigna</taxon>
    </lineage>
</organism>
<dbReference type="EMBL" id="CP144700">
    <property type="protein sequence ID" value="WVZ25811.1"/>
    <property type="molecule type" value="Genomic_DNA"/>
</dbReference>
<dbReference type="AlphaFoldDB" id="A0AAQ3PBM2"/>
<keyword evidence="3" id="KW-1185">Reference proteome</keyword>
<dbReference type="Proteomes" id="UP001374535">
    <property type="component" value="Chromosome 1"/>
</dbReference>
<name>A0AAQ3PBM2_VIGMU</name>
<gene>
    <name evidence="2" type="ORF">V8G54_004355</name>
</gene>
<evidence type="ECO:0000313" key="2">
    <source>
        <dbReference type="EMBL" id="WVZ25811.1"/>
    </source>
</evidence>
<keyword evidence="1" id="KW-1133">Transmembrane helix</keyword>
<sequence length="147" mass="17661">MEAFFNSQSSSRSRWSYDTLKNFREISPIVQNHIKRVIGNSFWVCKRLVSYCMCILNQFGCLIDFRFILRYVALWWLLLSEPFFMYCGTSVVFSLRWGLLEPWFGCYRHPPLKRFECDFTRFLLRKSYATLFSLIVLCFFSKRGCLC</sequence>